<evidence type="ECO:0008006" key="3">
    <source>
        <dbReference type="Google" id="ProtNLM"/>
    </source>
</evidence>
<keyword evidence="2" id="KW-1185">Reference proteome</keyword>
<evidence type="ECO:0000313" key="2">
    <source>
        <dbReference type="Proteomes" id="UP000275408"/>
    </source>
</evidence>
<reference evidence="1 2" key="1">
    <citation type="journal article" date="2018" name="Sci. Rep.">
        <title>Comparative analysis of the Pocillopora damicornis genome highlights role of immune system in coral evolution.</title>
        <authorList>
            <person name="Cunning R."/>
            <person name="Bay R.A."/>
            <person name="Gillette P."/>
            <person name="Baker A.C."/>
            <person name="Traylor-Knowles N."/>
        </authorList>
    </citation>
    <scope>NUCLEOTIDE SEQUENCE [LARGE SCALE GENOMIC DNA]</scope>
    <source>
        <strain evidence="1">RSMAS</strain>
        <tissue evidence="1">Whole animal</tissue>
    </source>
</reference>
<organism evidence="1 2">
    <name type="scientific">Pocillopora damicornis</name>
    <name type="common">Cauliflower coral</name>
    <name type="synonym">Millepora damicornis</name>
    <dbReference type="NCBI Taxonomy" id="46731"/>
    <lineage>
        <taxon>Eukaryota</taxon>
        <taxon>Metazoa</taxon>
        <taxon>Cnidaria</taxon>
        <taxon>Anthozoa</taxon>
        <taxon>Hexacorallia</taxon>
        <taxon>Scleractinia</taxon>
        <taxon>Astrocoeniina</taxon>
        <taxon>Pocilloporidae</taxon>
        <taxon>Pocillopora</taxon>
    </lineage>
</organism>
<accession>A0A3M6TF36</accession>
<dbReference type="Proteomes" id="UP000275408">
    <property type="component" value="Unassembled WGS sequence"/>
</dbReference>
<protein>
    <recommendedName>
        <fullName evidence="3">Endonuclease/exonuclease/phosphatase domain-containing protein</fullName>
    </recommendedName>
</protein>
<dbReference type="EMBL" id="RCHS01003772">
    <property type="protein sequence ID" value="RMX39834.1"/>
    <property type="molecule type" value="Genomic_DNA"/>
</dbReference>
<comment type="caution">
    <text evidence="1">The sequence shown here is derived from an EMBL/GenBank/DDBJ whole genome shotgun (WGS) entry which is preliminary data.</text>
</comment>
<sequence>MSARASSRVSVIKVYVAYNGATLWNSLPCDIRNTESLGESVDELRVLLQNNSLDLLAINETRLKETIADNEIIISGSDIIRRHFNRDSFRPDILAQLWDDLKRVHKMWLKWRTLFLEVSHVHAPLRSKRVHGSKGPWITTELKKMMHLRDRLKVKAIRSGDPNDWNDFKRAHNNVNNAIKNAKKSYYMKSFTACDSNSPTINELELEGKKLTDRTEIVEGCNKFFAKIGPKLSKNIEDTDTCFDEFVNQFILGSFSFQQISPSLVSSHLRVHINGNLSWECHINEISKKIASGISAIKRIRYFLPFDTLLKVYNLLGNCSKNLSSKLQKLQNRAAHVLTFSNYDCSTSELFQNLKWSKLVHSA</sequence>
<name>A0A3M6TF36_POCDA</name>
<dbReference type="AlphaFoldDB" id="A0A3M6TF36"/>
<evidence type="ECO:0000313" key="1">
    <source>
        <dbReference type="EMBL" id="RMX39834.1"/>
    </source>
</evidence>
<gene>
    <name evidence="1" type="ORF">pdam_00023350</name>
</gene>
<proteinExistence type="predicted"/>